<dbReference type="InterPro" id="IPR045111">
    <property type="entry name" value="Vps41/Vps8"/>
</dbReference>
<proteinExistence type="inferred from homology"/>
<dbReference type="SUPFAM" id="SSF57850">
    <property type="entry name" value="RING/U-box"/>
    <property type="match status" value="1"/>
</dbReference>
<feature type="repeat" description="WD" evidence="6">
    <location>
        <begin position="144"/>
        <end position="185"/>
    </location>
</feature>
<dbReference type="Gene3D" id="2.130.10.10">
    <property type="entry name" value="YVTN repeat-like/Quinoprotein amine dehydrogenase"/>
    <property type="match status" value="1"/>
</dbReference>
<dbReference type="SMART" id="SM00184">
    <property type="entry name" value="RING"/>
    <property type="match status" value="1"/>
</dbReference>
<dbReference type="SUPFAM" id="SSF50978">
    <property type="entry name" value="WD40 repeat-like"/>
    <property type="match status" value="1"/>
</dbReference>
<keyword evidence="4" id="KW-0862">Zinc</keyword>
<dbReference type="InterPro" id="IPR013083">
    <property type="entry name" value="Znf_RING/FYVE/PHD"/>
</dbReference>
<dbReference type="PROSITE" id="PS50082">
    <property type="entry name" value="WD_REPEATS_2"/>
    <property type="match status" value="1"/>
</dbReference>
<dbReference type="PANTHER" id="PTHR12616">
    <property type="entry name" value="VACUOLAR PROTEIN SORTING VPS41"/>
    <property type="match status" value="1"/>
</dbReference>
<gene>
    <name evidence="8" type="primary">LOC115249574</name>
</gene>
<protein>
    <submittedName>
        <fullName evidence="8">VPS8 subunit of CORVET complex</fullName>
    </submittedName>
</protein>
<dbReference type="Pfam" id="PF25066">
    <property type="entry name" value="TPR_VPS8_2"/>
    <property type="match status" value="1"/>
</dbReference>
<reference evidence="8" key="3">
    <citation type="submission" date="2025-09" db="UniProtKB">
        <authorList>
            <consortium name="Ensembl"/>
        </authorList>
    </citation>
    <scope>IDENTIFICATION</scope>
</reference>
<dbReference type="GO" id="GO:0005769">
    <property type="term" value="C:early endosome"/>
    <property type="evidence" value="ECO:0007669"/>
    <property type="project" value="TreeGrafter"/>
</dbReference>
<dbReference type="InterPro" id="IPR056939">
    <property type="entry name" value="Znf_RING_Vps8"/>
</dbReference>
<comment type="similarity">
    <text evidence="1">Belongs to the VPS8 family.</text>
</comment>
<dbReference type="GeneTree" id="ENSGT00390000010672"/>
<keyword evidence="9" id="KW-1185">Reference proteome</keyword>
<dbReference type="InterPro" id="IPR015943">
    <property type="entry name" value="WD40/YVTN_repeat-like_dom_sf"/>
</dbReference>
<sequence length="1306" mass="147710">MEVDAIDDKEFDIPQVDTPPTLESILNELEDEEEPFVLEDTCVLNTDNMDAHSCDTSSLASSDSGDPVHHKRRTVDMKPTLHGSVLRHSLLKGISAQIISAAVKCTHTHTHTMSGVIVVGTSHGLALVFDTNQALRLCLGNKATGADYGAVSALSINHDCSRLLCGFAKGQITMWDLANGKLLRTITDAHPPGTAILHVKFTDDPTLAVCNDSGGSVFELAFRRVMGMRSCDSRCLFSGSKGEVCSVEPLHAPPEARDHPITHYSLLAMASLTKILVIGLKPSLKVWITFPYSKSDPSSVPQLAWQFVPVQRTVNPVLAFSKGDTVHFLLVKKEETGTIHVIKQRQLHVSCDIISLCWINSRTLVLVDSHEKLQVVDRPSQEVLETLDLEQVQLVYNSRHFKSLATGGNVSQALALVGEKACYQSVSSYAGQIIYLGTKSAHIMTLRAWRERIDCLLKLEHFPEALSLAWSFHEGTAKAVVGLFGDPVKRKGVVADKMVEMIFQFADFALKKCPEQGKIQVLEQHFHVMVPVLVDYCLLLKRLDLLFNQLYPQLVENMVAKGIFLESLESYIIADRLGHLPTPVMKDLLMHYQSSCMMESLERCIVHLDITSLDIQQVVQVCWENQLYDAVIYVFNRGMNDYTTPMEVSARPSRDVEVVMGNKLLVYISCCLAGRAYPLGDIPEDLVVQVKHQVFEFLIRRHSADSSEEEEVFPFIRTLLHFDTREFLNVLAMTFEDFKNDKQALEYQQRIVDILLQVMVDNPDFTPSQVGGLFTFLARQLAKPDNTLFVNRKLFDQVLEFLCCPDDDSRHTERQQVLLELLQVGSVVQFNEERLLMLAEKAKFYQICEFLYEKQHLYDRIIDCYLRDPLRKGEVFSYIHNLLSMPGYSPEEKQSVMDKVRQHMHELVIFDPNKSADLVTFHFAEEVQQIISELQVESETILLCDQVDGQHSGPVLLLQPELHELQLDLLSRFDPKHILNFLQTSQHYRLEEAVQITQKYHHNKATAFLLEKRGDVEGAFAVLLEVLKLPERAGDDEEETLTNVKDSLSDIISLCHQSSQSLNQQQREVLWFPLLETMMAAQKQMCVCALVLKELTMKVLNRMSSFISLPAIIQRILQDPVYGKGKLAEIQSLILGMLDTFNYEQTLLETTTSLLNHDLHWSLAHLRAAVTRGIHPRQDCCNICLQQYKRRQDAAAADEIIVFSCGHLYHLQCLQQKDSGWGFTSDVQQQWSCYKCSSSKGGRAASADSRGRSLSLAQVCSLNGDGFVEVTLDHQQEQSWDQLRCLYRGPSRVTDTDRNVFYISYI</sequence>
<dbReference type="InterPro" id="IPR036322">
    <property type="entry name" value="WD40_repeat_dom_sf"/>
</dbReference>
<dbReference type="Gene3D" id="3.30.40.10">
    <property type="entry name" value="Zinc/RING finger domain, C3HC4 (zinc finger)"/>
    <property type="match status" value="1"/>
</dbReference>
<dbReference type="InterPro" id="IPR001680">
    <property type="entry name" value="WD40_rpt"/>
</dbReference>
<evidence type="ECO:0000256" key="2">
    <source>
        <dbReference type="ARBA" id="ARBA00022723"/>
    </source>
</evidence>
<dbReference type="Ensembl" id="ENSTRUT00000080025.1">
    <property type="protein sequence ID" value="ENSTRUP00000071909.1"/>
    <property type="gene ID" value="ENSTRUG00000003896.3"/>
</dbReference>
<evidence type="ECO:0000256" key="4">
    <source>
        <dbReference type="ARBA" id="ARBA00022833"/>
    </source>
</evidence>
<dbReference type="InterPro" id="IPR001841">
    <property type="entry name" value="Znf_RING"/>
</dbReference>
<dbReference type="Pfam" id="PF23556">
    <property type="entry name" value="TPR_Vps41"/>
    <property type="match status" value="1"/>
</dbReference>
<name>A0A674NDZ1_TAKRU</name>
<dbReference type="CDD" id="cd16687">
    <property type="entry name" value="RING-H2_Vps8"/>
    <property type="match status" value="1"/>
</dbReference>
<dbReference type="GO" id="GO:0006623">
    <property type="term" value="P:protein targeting to vacuole"/>
    <property type="evidence" value="ECO:0007669"/>
    <property type="project" value="InterPro"/>
</dbReference>
<feature type="domain" description="RING-type" evidence="7">
    <location>
        <begin position="1181"/>
        <end position="1237"/>
    </location>
</feature>
<dbReference type="GO" id="GO:0030897">
    <property type="term" value="C:HOPS complex"/>
    <property type="evidence" value="ECO:0007669"/>
    <property type="project" value="TreeGrafter"/>
</dbReference>
<dbReference type="InterPro" id="IPR025941">
    <property type="entry name" value="Vps8_central_dom"/>
</dbReference>
<dbReference type="PROSITE" id="PS50089">
    <property type="entry name" value="ZF_RING_2"/>
    <property type="match status" value="1"/>
</dbReference>
<accession>A0A674NDZ1</accession>
<evidence type="ECO:0000313" key="8">
    <source>
        <dbReference type="Ensembl" id="ENSTRUP00000071909.1"/>
    </source>
</evidence>
<keyword evidence="3 5" id="KW-0863">Zinc-finger</keyword>
<evidence type="ECO:0000259" key="7">
    <source>
        <dbReference type="PROSITE" id="PS50089"/>
    </source>
</evidence>
<evidence type="ECO:0000256" key="1">
    <source>
        <dbReference type="ARBA" id="ARBA00009422"/>
    </source>
</evidence>
<dbReference type="GO" id="GO:0008270">
    <property type="term" value="F:zinc ion binding"/>
    <property type="evidence" value="ECO:0007669"/>
    <property type="project" value="UniProtKB-KW"/>
</dbReference>
<evidence type="ECO:0000256" key="6">
    <source>
        <dbReference type="PROSITE-ProRule" id="PRU00221"/>
    </source>
</evidence>
<dbReference type="InterPro" id="IPR059070">
    <property type="entry name" value="TPR_VPS8_2"/>
</dbReference>
<reference evidence="8" key="2">
    <citation type="submission" date="2025-08" db="UniProtKB">
        <authorList>
            <consortium name="Ensembl"/>
        </authorList>
    </citation>
    <scope>IDENTIFICATION</scope>
</reference>
<evidence type="ECO:0000256" key="3">
    <source>
        <dbReference type="ARBA" id="ARBA00022771"/>
    </source>
</evidence>
<evidence type="ECO:0000256" key="5">
    <source>
        <dbReference type="PROSITE-ProRule" id="PRU00175"/>
    </source>
</evidence>
<dbReference type="GO" id="GO:0033263">
    <property type="term" value="C:CORVET complex"/>
    <property type="evidence" value="ECO:0007669"/>
    <property type="project" value="TreeGrafter"/>
</dbReference>
<dbReference type="FunFam" id="2.130.10.10:FF:000851">
    <property type="entry name" value="VPS8 subunit of CORVET complex"/>
    <property type="match status" value="1"/>
</dbReference>
<dbReference type="GO" id="GO:0005770">
    <property type="term" value="C:late endosome"/>
    <property type="evidence" value="ECO:0007669"/>
    <property type="project" value="TreeGrafter"/>
</dbReference>
<dbReference type="Proteomes" id="UP000005226">
    <property type="component" value="Chromosome 4"/>
</dbReference>
<organism evidence="8 9">
    <name type="scientific">Takifugu rubripes</name>
    <name type="common">Japanese pufferfish</name>
    <name type="synonym">Fugu rubripes</name>
    <dbReference type="NCBI Taxonomy" id="31033"/>
    <lineage>
        <taxon>Eukaryota</taxon>
        <taxon>Metazoa</taxon>
        <taxon>Chordata</taxon>
        <taxon>Craniata</taxon>
        <taxon>Vertebrata</taxon>
        <taxon>Euteleostomi</taxon>
        <taxon>Actinopterygii</taxon>
        <taxon>Neopterygii</taxon>
        <taxon>Teleostei</taxon>
        <taxon>Neoteleostei</taxon>
        <taxon>Acanthomorphata</taxon>
        <taxon>Eupercaria</taxon>
        <taxon>Tetraodontiformes</taxon>
        <taxon>Tetradontoidea</taxon>
        <taxon>Tetraodontidae</taxon>
        <taxon>Takifugu</taxon>
    </lineage>
</organism>
<keyword evidence="6" id="KW-0853">WD repeat</keyword>
<dbReference type="PANTHER" id="PTHR12616:SF8">
    <property type="entry name" value="VACUOLAR PROTEIN SORTING-ASSOCIATED PROTEIN 8 HOMOLOG"/>
    <property type="match status" value="1"/>
</dbReference>
<evidence type="ECO:0000313" key="9">
    <source>
        <dbReference type="Proteomes" id="UP000005226"/>
    </source>
</evidence>
<keyword evidence="2" id="KW-0479">Metal-binding</keyword>
<dbReference type="GO" id="GO:0034058">
    <property type="term" value="P:endosomal vesicle fusion"/>
    <property type="evidence" value="ECO:0007669"/>
    <property type="project" value="TreeGrafter"/>
</dbReference>
<dbReference type="Pfam" id="PF23410">
    <property type="entry name" value="Beta-prop_VPS8"/>
    <property type="match status" value="1"/>
</dbReference>
<dbReference type="Pfam" id="PF12816">
    <property type="entry name" value="TPR_Vps8"/>
    <property type="match status" value="1"/>
</dbReference>
<reference evidence="8 9" key="1">
    <citation type="journal article" date="2011" name="Genome Biol. Evol.">
        <title>Integration of the genetic map and genome assembly of fugu facilitates insights into distinct features of genome evolution in teleosts and mammals.</title>
        <authorList>
            <person name="Kai W."/>
            <person name="Kikuchi K."/>
            <person name="Tohari S."/>
            <person name="Chew A.K."/>
            <person name="Tay A."/>
            <person name="Fujiwara A."/>
            <person name="Hosoya S."/>
            <person name="Suetake H."/>
            <person name="Naruse K."/>
            <person name="Brenner S."/>
            <person name="Suzuki Y."/>
            <person name="Venkatesh B."/>
        </authorList>
    </citation>
    <scope>NUCLEOTIDE SEQUENCE [LARGE SCALE GENOMIC DNA]</scope>
</reference>
<dbReference type="Pfam" id="PF23412">
    <property type="entry name" value="zf_RING_Vps8"/>
    <property type="match status" value="1"/>
</dbReference>